<sequence>MQNMLDQAARTTEAIGGRPRPVQRGVSGASGTGPHRPVRDRARSDRGQPVVHCPDCRWAQVLDEDLHEDAEEALLSWHREHPQKPVDHLAPPPGRLAVPAYVRWQETGGRVAVGDERTGETVMFNHECMAIFRSVAADGGLDAAVTANAHRLSISPPRARGDIVHIAAGLYRKGLLRPAASLQEPSQHGGPRA</sequence>
<reference evidence="2 3" key="1">
    <citation type="submission" date="2018-10" db="EMBL/GenBank/DDBJ databases">
        <title>Isolation of pseudouridimycin from Streptomyces albus DSM 40763.</title>
        <authorList>
            <person name="Rosenqvist P."/>
            <person name="Metsae-Ketelae M."/>
            <person name="Virta P."/>
        </authorList>
    </citation>
    <scope>NUCLEOTIDE SEQUENCE [LARGE SCALE GENOMIC DNA]</scope>
    <source>
        <strain evidence="2 3">DSM 40763</strain>
    </source>
</reference>
<comment type="caution">
    <text evidence="2">The sequence shown here is derived from an EMBL/GenBank/DDBJ whole genome shotgun (WGS) entry which is preliminary data.</text>
</comment>
<dbReference type="Proteomes" id="UP000298111">
    <property type="component" value="Unassembled WGS sequence"/>
</dbReference>
<proteinExistence type="predicted"/>
<accession>A0A8H1L801</accession>
<evidence type="ECO:0000313" key="2">
    <source>
        <dbReference type="EMBL" id="TGG78460.1"/>
    </source>
</evidence>
<name>A0A8H1L801_9ACTN</name>
<evidence type="ECO:0000256" key="1">
    <source>
        <dbReference type="SAM" id="MobiDB-lite"/>
    </source>
</evidence>
<evidence type="ECO:0000313" key="3">
    <source>
        <dbReference type="Proteomes" id="UP000298111"/>
    </source>
</evidence>
<dbReference type="EMBL" id="RCIY01000087">
    <property type="protein sequence ID" value="TGG78460.1"/>
    <property type="molecule type" value="Genomic_DNA"/>
</dbReference>
<feature type="region of interest" description="Disordered" evidence="1">
    <location>
        <begin position="1"/>
        <end position="49"/>
    </location>
</feature>
<dbReference type="AlphaFoldDB" id="A0A8H1L801"/>
<protein>
    <submittedName>
        <fullName evidence="2">Uncharacterized protein</fullName>
    </submittedName>
</protein>
<gene>
    <name evidence="2" type="ORF">D8771_24990</name>
</gene>
<feature type="compositionally biased region" description="Basic and acidic residues" evidence="1">
    <location>
        <begin position="37"/>
        <end position="46"/>
    </location>
</feature>
<organism evidence="2 3">
    <name type="scientific">Streptomyces albus</name>
    <dbReference type="NCBI Taxonomy" id="1888"/>
    <lineage>
        <taxon>Bacteria</taxon>
        <taxon>Bacillati</taxon>
        <taxon>Actinomycetota</taxon>
        <taxon>Actinomycetes</taxon>
        <taxon>Kitasatosporales</taxon>
        <taxon>Streptomycetaceae</taxon>
        <taxon>Streptomyces</taxon>
    </lineage>
</organism>